<reference evidence="1 2" key="1">
    <citation type="submission" date="2021-01" db="EMBL/GenBank/DDBJ databases">
        <title>Chromosome-level genome assembly of a human fungal pathogen reveals clustering of transcriptionally co-regulated genes.</title>
        <authorList>
            <person name="Voorhies M."/>
            <person name="Cohen S."/>
            <person name="Shea T.P."/>
            <person name="Petrus S."/>
            <person name="Munoz J.F."/>
            <person name="Poplawski S."/>
            <person name="Goldman W.E."/>
            <person name="Michael T."/>
            <person name="Cuomo C.A."/>
            <person name="Sil A."/>
            <person name="Beyhan S."/>
        </authorList>
    </citation>
    <scope>NUCLEOTIDE SEQUENCE [LARGE SCALE GENOMIC DNA]</scope>
    <source>
        <strain evidence="1 2">G184AR</strain>
    </source>
</reference>
<dbReference type="AlphaFoldDB" id="A0A8H7YPQ4"/>
<comment type="caution">
    <text evidence="1">The sequence shown here is derived from an EMBL/GenBank/DDBJ whole genome shotgun (WGS) entry which is preliminary data.</text>
</comment>
<evidence type="ECO:0000313" key="1">
    <source>
        <dbReference type="EMBL" id="KAG5293963.1"/>
    </source>
</evidence>
<dbReference type="EMBL" id="JAEVHI010000004">
    <property type="protein sequence ID" value="KAG5293963.1"/>
    <property type="molecule type" value="Genomic_DNA"/>
</dbReference>
<organism evidence="1 2">
    <name type="scientific">Ajellomyces capsulatus</name>
    <name type="common">Darling's disease fungus</name>
    <name type="synonym">Histoplasma capsulatum</name>
    <dbReference type="NCBI Taxonomy" id="5037"/>
    <lineage>
        <taxon>Eukaryota</taxon>
        <taxon>Fungi</taxon>
        <taxon>Dikarya</taxon>
        <taxon>Ascomycota</taxon>
        <taxon>Pezizomycotina</taxon>
        <taxon>Eurotiomycetes</taxon>
        <taxon>Eurotiomycetidae</taxon>
        <taxon>Onygenales</taxon>
        <taxon>Ajellomycetaceae</taxon>
        <taxon>Histoplasma</taxon>
    </lineage>
</organism>
<name>A0A8H7YPQ4_AJECA</name>
<evidence type="ECO:0000313" key="2">
    <source>
        <dbReference type="Proteomes" id="UP000670092"/>
    </source>
</evidence>
<accession>A0A8H7YPQ4</accession>
<sequence>MDRLNTTSLASLCCRLYKGAGCTFLHTIIQPIPYPIEPISWESFILVCGCNTCVQNHRLEWHCHLLNQHL</sequence>
<protein>
    <submittedName>
        <fullName evidence="1">Uncharacterized protein</fullName>
    </submittedName>
</protein>
<dbReference type="Proteomes" id="UP000670092">
    <property type="component" value="Unassembled WGS sequence"/>
</dbReference>
<dbReference type="VEuPathDB" id="FungiDB:I7I52_05452"/>
<gene>
    <name evidence="1" type="ORF">I7I52_05452</name>
</gene>
<proteinExistence type="predicted"/>